<dbReference type="PANTHER" id="PTHR42928">
    <property type="entry name" value="TRICARBOXYLATE-BINDING PROTEIN"/>
    <property type="match status" value="1"/>
</dbReference>
<protein>
    <submittedName>
        <fullName evidence="2">Tripartite tricarboxylate transporter substrate binding protein</fullName>
    </submittedName>
</protein>
<reference evidence="2 3" key="1">
    <citation type="journal article" date="2015" name="Antonie Van Leeuwenhoek">
        <title>Lampropedia puyangensis sp. nov., isolated from symptomatic bark of Populus ? euramericana canker and emended description of Lampropedia hyalina (Ehrenberg 1832) Lee et al. 2004.</title>
        <authorList>
            <person name="Li Y."/>
            <person name="Wang T."/>
            <person name="Piao C.G."/>
            <person name="Wang L.F."/>
            <person name="Tian G.Z."/>
            <person name="Zhu T.H."/>
            <person name="Guo M.W."/>
        </authorList>
    </citation>
    <scope>NUCLEOTIDE SEQUENCE [LARGE SCALE GENOMIC DNA]</scope>
    <source>
        <strain evidence="2 3">2-bin</strain>
    </source>
</reference>
<keyword evidence="3" id="KW-1185">Reference proteome</keyword>
<dbReference type="AlphaFoldDB" id="A0A4S8EVM6"/>
<comment type="caution">
    <text evidence="2">The sequence shown here is derived from an EMBL/GenBank/DDBJ whole genome shotgun (WGS) entry which is preliminary data.</text>
</comment>
<sequence>MVGFAAGGLTDGLPRLLSQPLGEILGQSVVVENRAGAAGSIATAHVAGAKPDGYTLLASGVGNIVVLPHTTTMSINPVTDLEHITMTGEGDQIVSIHPAVPAKTFQEFVALSKEKPGTLFYGSAGVGGNMHLYLEYLRSLSGADIDAVQYKGGSDLMPDFLANRVQMSLNAPPVVEGYIKDGKLRPVLIFGRERNPKMPDVPTVRELGMPELEAASNWFGLHAPKGTPEPIIRKINAAVVEALQRPEVQEGLRTMSVRAVGDSPESFRARIEKDYVDFGEVAKSANMLAK</sequence>
<dbReference type="Gene3D" id="3.40.190.10">
    <property type="entry name" value="Periplasmic binding protein-like II"/>
    <property type="match status" value="1"/>
</dbReference>
<evidence type="ECO:0000256" key="1">
    <source>
        <dbReference type="ARBA" id="ARBA00006987"/>
    </source>
</evidence>
<dbReference type="CDD" id="cd07012">
    <property type="entry name" value="PBP2_Bug_TTT"/>
    <property type="match status" value="1"/>
</dbReference>
<dbReference type="InterPro" id="IPR042100">
    <property type="entry name" value="Bug_dom1"/>
</dbReference>
<comment type="similarity">
    <text evidence="1">Belongs to the UPF0065 (bug) family.</text>
</comment>
<dbReference type="Proteomes" id="UP000308917">
    <property type="component" value="Unassembled WGS sequence"/>
</dbReference>
<dbReference type="Pfam" id="PF03401">
    <property type="entry name" value="TctC"/>
    <property type="match status" value="1"/>
</dbReference>
<organism evidence="2 3">
    <name type="scientific">Lampropedia puyangensis</name>
    <dbReference type="NCBI Taxonomy" id="1330072"/>
    <lineage>
        <taxon>Bacteria</taxon>
        <taxon>Pseudomonadati</taxon>
        <taxon>Pseudomonadota</taxon>
        <taxon>Betaproteobacteria</taxon>
        <taxon>Burkholderiales</taxon>
        <taxon>Comamonadaceae</taxon>
        <taxon>Lampropedia</taxon>
    </lineage>
</organism>
<proteinExistence type="inferred from homology"/>
<accession>A0A4S8EVM6</accession>
<name>A0A4S8EVM6_9BURK</name>
<gene>
    <name evidence="2" type="ORF">E9531_15695</name>
</gene>
<dbReference type="Gene3D" id="3.40.190.150">
    <property type="entry name" value="Bordetella uptake gene, domain 1"/>
    <property type="match status" value="1"/>
</dbReference>
<dbReference type="PANTHER" id="PTHR42928:SF5">
    <property type="entry name" value="BLR1237 PROTEIN"/>
    <property type="match status" value="1"/>
</dbReference>
<dbReference type="OrthoDB" id="8676533at2"/>
<dbReference type="InterPro" id="IPR005064">
    <property type="entry name" value="BUG"/>
</dbReference>
<dbReference type="PIRSF" id="PIRSF017082">
    <property type="entry name" value="YflP"/>
    <property type="match status" value="1"/>
</dbReference>
<evidence type="ECO:0000313" key="2">
    <source>
        <dbReference type="EMBL" id="THT97603.1"/>
    </source>
</evidence>
<dbReference type="SUPFAM" id="SSF53850">
    <property type="entry name" value="Periplasmic binding protein-like II"/>
    <property type="match status" value="1"/>
</dbReference>
<dbReference type="EMBL" id="STFG01000027">
    <property type="protein sequence ID" value="THT97603.1"/>
    <property type="molecule type" value="Genomic_DNA"/>
</dbReference>
<evidence type="ECO:0000313" key="3">
    <source>
        <dbReference type="Proteomes" id="UP000308917"/>
    </source>
</evidence>